<name>A0ABU7URC7_9CLOT</name>
<keyword evidence="2" id="KW-1185">Reference proteome</keyword>
<dbReference type="Pfam" id="PF13743">
    <property type="entry name" value="Thioredoxin_5"/>
    <property type="match status" value="1"/>
</dbReference>
<proteinExistence type="predicted"/>
<comment type="caution">
    <text evidence="1">The sequence shown here is derived from an EMBL/GenBank/DDBJ whole genome shotgun (WGS) entry which is preliminary data.</text>
</comment>
<sequence length="212" mass="24266">MKPKIYYVMDTMCGWCYSFSDVVTKIYEEFKDQVDFTIVPAGMWVNKDVKEMTPGFSDFIRENNVRITQLSGKEFGEDYYLMLKDSNTVLDSLPGSKAINVIINLDTQASFSYLKTLQKEFFINGKNMNDVEVYSKIAEDFGIDSDSFKKEFSSKELIDQTFKQFNFASELDVSSYPSLILVNNEKSSLISSGYLPFEEVKTHIEKSIGSLT</sequence>
<dbReference type="CDD" id="cd03025">
    <property type="entry name" value="DsbA_FrnE_like"/>
    <property type="match status" value="1"/>
</dbReference>
<protein>
    <submittedName>
        <fullName evidence="1">DsbA family protein</fullName>
    </submittedName>
</protein>
<dbReference type="PANTHER" id="PTHR13887">
    <property type="entry name" value="GLUTATHIONE S-TRANSFERASE KAPPA"/>
    <property type="match status" value="1"/>
</dbReference>
<gene>
    <name evidence="1" type="ORF">SJI18_12710</name>
</gene>
<evidence type="ECO:0000313" key="2">
    <source>
        <dbReference type="Proteomes" id="UP001498469"/>
    </source>
</evidence>
<dbReference type="EMBL" id="JAZHFS010000011">
    <property type="protein sequence ID" value="MEF2113167.1"/>
    <property type="molecule type" value="Genomic_DNA"/>
</dbReference>
<dbReference type="Proteomes" id="UP001498469">
    <property type="component" value="Unassembled WGS sequence"/>
</dbReference>
<organism evidence="1 2">
    <name type="scientific">Clostridium frigoriphilum</name>
    <dbReference type="NCBI Taxonomy" id="443253"/>
    <lineage>
        <taxon>Bacteria</taxon>
        <taxon>Bacillati</taxon>
        <taxon>Bacillota</taxon>
        <taxon>Clostridia</taxon>
        <taxon>Eubacteriales</taxon>
        <taxon>Clostridiaceae</taxon>
        <taxon>Clostridium</taxon>
    </lineage>
</organism>
<reference evidence="1 2" key="1">
    <citation type="submission" date="2023-11" db="EMBL/GenBank/DDBJ databases">
        <title>Draft genome sequence of a psychrophilic Clostridium strain from permafrost water brine.</title>
        <authorList>
            <person name="Shcherbakova V.A."/>
            <person name="Trubitsyn V.E."/>
            <person name="Zakharyuk A.G."/>
        </authorList>
    </citation>
    <scope>NUCLEOTIDE SEQUENCE [LARGE SCALE GENOMIC DNA]</scope>
    <source>
        <strain evidence="1 2">14F</strain>
    </source>
</reference>
<accession>A0ABU7URC7</accession>
<evidence type="ECO:0000313" key="1">
    <source>
        <dbReference type="EMBL" id="MEF2113167.1"/>
    </source>
</evidence>
<dbReference type="RefSeq" id="WP_216248861.1">
    <property type="nucleotide sequence ID" value="NZ_JAZHFS010000011.1"/>
</dbReference>
<dbReference type="PANTHER" id="PTHR13887:SF54">
    <property type="entry name" value="DSBA FAMILY PROTEIN"/>
    <property type="match status" value="1"/>
</dbReference>